<dbReference type="PANTHER" id="PTHR31109">
    <property type="entry name" value="PROTEIN FAM207A"/>
    <property type="match status" value="1"/>
</dbReference>
<name>A0A2G5E5T4_AQUCA</name>
<sequence>MEYQYFIQKKNLNRRQKKLKAYDLTSLNELLPELKDPGQREKEGKQLKAVLSNPVFQLDPLAAIHQHLERTQPICPIEKSKKKLSKTGKNKRKKQKATSAAQAMDL</sequence>
<feature type="region of interest" description="Disordered" evidence="1">
    <location>
        <begin position="73"/>
        <end position="106"/>
    </location>
</feature>
<dbReference type="FunCoup" id="A0A2G5E5T4">
    <property type="interactions" value="874"/>
</dbReference>
<evidence type="ECO:0000313" key="3">
    <source>
        <dbReference type="Proteomes" id="UP000230069"/>
    </source>
</evidence>
<dbReference type="PANTHER" id="PTHR31109:SF2">
    <property type="entry name" value="RIBOSOME BIOGENESIS PROTEIN SLX9 HOMOLOG"/>
    <property type="match status" value="1"/>
</dbReference>
<gene>
    <name evidence="2" type="ORF">AQUCO_01100155v1</name>
</gene>
<protein>
    <submittedName>
        <fullName evidence="2">Uncharacterized protein</fullName>
    </submittedName>
</protein>
<dbReference type="STRING" id="218851.A0A2G5E5T4"/>
<reference evidence="2 3" key="1">
    <citation type="submission" date="2017-09" db="EMBL/GenBank/DDBJ databases">
        <title>WGS assembly of Aquilegia coerulea Goldsmith.</title>
        <authorList>
            <person name="Hodges S."/>
            <person name="Kramer E."/>
            <person name="Nordborg M."/>
            <person name="Tomkins J."/>
            <person name="Borevitz J."/>
            <person name="Derieg N."/>
            <person name="Yan J."/>
            <person name="Mihaltcheva S."/>
            <person name="Hayes R.D."/>
            <person name="Rokhsar D."/>
        </authorList>
    </citation>
    <scope>NUCLEOTIDE SEQUENCE [LARGE SCALE GENOMIC DNA]</scope>
    <source>
        <strain evidence="3">cv. Goldsmith</strain>
    </source>
</reference>
<proteinExistence type="predicted"/>
<dbReference type="Proteomes" id="UP000230069">
    <property type="component" value="Unassembled WGS sequence"/>
</dbReference>
<keyword evidence="3" id="KW-1185">Reference proteome</keyword>
<dbReference type="InParanoid" id="A0A2G5E5T4"/>
<dbReference type="AlphaFoldDB" id="A0A2G5E5T4"/>
<evidence type="ECO:0000313" key="2">
    <source>
        <dbReference type="EMBL" id="PIA51123.1"/>
    </source>
</evidence>
<organism evidence="2 3">
    <name type="scientific">Aquilegia coerulea</name>
    <name type="common">Rocky mountain columbine</name>
    <dbReference type="NCBI Taxonomy" id="218851"/>
    <lineage>
        <taxon>Eukaryota</taxon>
        <taxon>Viridiplantae</taxon>
        <taxon>Streptophyta</taxon>
        <taxon>Embryophyta</taxon>
        <taxon>Tracheophyta</taxon>
        <taxon>Spermatophyta</taxon>
        <taxon>Magnoliopsida</taxon>
        <taxon>Ranunculales</taxon>
        <taxon>Ranunculaceae</taxon>
        <taxon>Thalictroideae</taxon>
        <taxon>Aquilegia</taxon>
    </lineage>
</organism>
<accession>A0A2G5E5T4</accession>
<dbReference type="OrthoDB" id="18703at2759"/>
<evidence type="ECO:0000256" key="1">
    <source>
        <dbReference type="SAM" id="MobiDB-lite"/>
    </source>
</evidence>
<feature type="compositionally biased region" description="Polar residues" evidence="1">
    <location>
        <begin position="97"/>
        <end position="106"/>
    </location>
</feature>
<dbReference type="EMBL" id="KZ305028">
    <property type="protein sequence ID" value="PIA51123.1"/>
    <property type="molecule type" value="Genomic_DNA"/>
</dbReference>
<feature type="compositionally biased region" description="Basic residues" evidence="1">
    <location>
        <begin position="80"/>
        <end position="96"/>
    </location>
</feature>